<proteinExistence type="predicted"/>
<dbReference type="Gene3D" id="3.30.980.40">
    <property type="match status" value="1"/>
</dbReference>
<evidence type="ECO:0000313" key="2">
    <source>
        <dbReference type="EMBL" id="GAI89489.1"/>
    </source>
</evidence>
<sequence>DLALSLAVPSVRIEVPVSGKSLVGVEVPKKKVNFVYLRELLEDKEFRGSKAKLPLPLGGPTILAFSSWSMIRAARLYPIDNLR</sequence>
<dbReference type="Pfam" id="PF17854">
    <property type="entry name" value="FtsK_alpha"/>
    <property type="match status" value="1"/>
</dbReference>
<evidence type="ECO:0000259" key="1">
    <source>
        <dbReference type="Pfam" id="PF17854"/>
    </source>
</evidence>
<gene>
    <name evidence="2" type="ORF">S12H4_38067</name>
</gene>
<feature type="domain" description="FtsK alpha" evidence="1">
    <location>
        <begin position="1"/>
        <end position="28"/>
    </location>
</feature>
<comment type="caution">
    <text evidence="2">The sequence shown here is derived from an EMBL/GenBank/DDBJ whole genome shotgun (WGS) entry which is preliminary data.</text>
</comment>
<feature type="non-terminal residue" evidence="2">
    <location>
        <position position="1"/>
    </location>
</feature>
<organism evidence="2">
    <name type="scientific">marine sediment metagenome</name>
    <dbReference type="NCBI Taxonomy" id="412755"/>
    <lineage>
        <taxon>unclassified sequences</taxon>
        <taxon>metagenomes</taxon>
        <taxon>ecological metagenomes</taxon>
    </lineage>
</organism>
<protein>
    <recommendedName>
        <fullName evidence="1">FtsK alpha domain-containing protein</fullName>
    </recommendedName>
</protein>
<name>X1UAZ0_9ZZZZ</name>
<accession>X1UAZ0</accession>
<dbReference type="AlphaFoldDB" id="X1UAZ0"/>
<reference evidence="2" key="1">
    <citation type="journal article" date="2014" name="Front. Microbiol.">
        <title>High frequency of phylogenetically diverse reductive dehalogenase-homologous genes in deep subseafloor sedimentary metagenomes.</title>
        <authorList>
            <person name="Kawai M."/>
            <person name="Futagami T."/>
            <person name="Toyoda A."/>
            <person name="Takaki Y."/>
            <person name="Nishi S."/>
            <person name="Hori S."/>
            <person name="Arai W."/>
            <person name="Tsubouchi T."/>
            <person name="Morono Y."/>
            <person name="Uchiyama I."/>
            <person name="Ito T."/>
            <person name="Fujiyama A."/>
            <person name="Inagaki F."/>
            <person name="Takami H."/>
        </authorList>
    </citation>
    <scope>NUCLEOTIDE SEQUENCE</scope>
    <source>
        <strain evidence="2">Expedition CK06-06</strain>
    </source>
</reference>
<dbReference type="EMBL" id="BARW01022875">
    <property type="protein sequence ID" value="GAI89489.1"/>
    <property type="molecule type" value="Genomic_DNA"/>
</dbReference>
<dbReference type="InterPro" id="IPR041027">
    <property type="entry name" value="FtsK_alpha"/>
</dbReference>